<protein>
    <submittedName>
        <fullName evidence="2">Uncharacterized protein</fullName>
    </submittedName>
</protein>
<dbReference type="AlphaFoldDB" id="A0A0D8BBB0"/>
<name>A0A0D8BBB0_9ACTN</name>
<comment type="caution">
    <text evidence="2">The sequence shown here is derived from an EMBL/GenBank/DDBJ whole genome shotgun (WGS) entry which is preliminary data.</text>
</comment>
<reference evidence="2 3" key="2">
    <citation type="journal article" date="2016" name="Genome Announc.">
        <title>Permanent Draft Genome Sequences for Two Variants of Frankia sp. Strain CpI1, the First Frankia Strain Isolated from Root Nodules of Comptonia peregrina.</title>
        <authorList>
            <person name="Oshone R."/>
            <person name="Hurst S.G.IV."/>
            <person name="Abebe-Akele F."/>
            <person name="Simpson S."/>
            <person name="Morris K."/>
            <person name="Thomas W.K."/>
            <person name="Tisa L.S."/>
        </authorList>
    </citation>
    <scope>NUCLEOTIDE SEQUENCE [LARGE SCALE GENOMIC DNA]</scope>
    <source>
        <strain evidence="3">CpI1-S</strain>
    </source>
</reference>
<dbReference type="Proteomes" id="UP000032545">
    <property type="component" value="Unassembled WGS sequence"/>
</dbReference>
<organism evidence="2 3">
    <name type="scientific">Frankia torreyi</name>
    <dbReference type="NCBI Taxonomy" id="1856"/>
    <lineage>
        <taxon>Bacteria</taxon>
        <taxon>Bacillati</taxon>
        <taxon>Actinomycetota</taxon>
        <taxon>Actinomycetes</taxon>
        <taxon>Frankiales</taxon>
        <taxon>Frankiaceae</taxon>
        <taxon>Frankia</taxon>
    </lineage>
</organism>
<gene>
    <name evidence="2" type="ORF">FF36_04450</name>
</gene>
<proteinExistence type="predicted"/>
<evidence type="ECO:0000313" key="3">
    <source>
        <dbReference type="Proteomes" id="UP000032545"/>
    </source>
</evidence>
<evidence type="ECO:0000313" key="2">
    <source>
        <dbReference type="EMBL" id="KJE21219.1"/>
    </source>
</evidence>
<keyword evidence="3" id="KW-1185">Reference proteome</keyword>
<evidence type="ECO:0000256" key="1">
    <source>
        <dbReference type="SAM" id="MobiDB-lite"/>
    </source>
</evidence>
<accession>A0A0D8BBB0</accession>
<sequence length="246" mass="27056">MAEANPEQFTWPETMRRVNDAIGVSVLGANSYVENAFSAVLDKAPVGQRKTRDELKAPGAKSLRPPTPDTCTYLPESIGPGRNARTRYLAEGLAKFEKDPTAGFFYGVCNDYAWAVNGALVTKVFKRPALKVYAPLLPEGTRVELYGIVGIHSDKHMFTVVNRAIDSTPTDYRTWGRGCFVVDQWYGRQSVTPAVKSFDPQDDLPGAGFYDLAFIAWWDEVLAKVLPTSGGENTLVPQAEFAAGRK</sequence>
<dbReference type="RefSeq" id="WP_044886978.1">
    <property type="nucleotide sequence ID" value="NZ_JYFN01000041.1"/>
</dbReference>
<dbReference type="PATRIC" id="fig|1502723.3.peg.4382"/>
<feature type="region of interest" description="Disordered" evidence="1">
    <location>
        <begin position="48"/>
        <end position="68"/>
    </location>
</feature>
<dbReference type="EMBL" id="JYFN01000041">
    <property type="protein sequence ID" value="KJE21219.1"/>
    <property type="molecule type" value="Genomic_DNA"/>
</dbReference>
<reference evidence="3" key="1">
    <citation type="submission" date="2015-02" db="EMBL/GenBank/DDBJ databases">
        <title>Draft Genome of Frankia sp. CpI1-S.</title>
        <authorList>
            <person name="Oshone R.T."/>
            <person name="Ngom M."/>
            <person name="Ghodhbane-Gtari F."/>
            <person name="Gtari M."/>
            <person name="Morris K."/>
            <person name="Thomas K."/>
            <person name="Sen A."/>
            <person name="Tisa L.S."/>
        </authorList>
    </citation>
    <scope>NUCLEOTIDE SEQUENCE [LARGE SCALE GENOMIC DNA]</scope>
    <source>
        <strain evidence="3">CpI1-S</strain>
    </source>
</reference>